<evidence type="ECO:0000313" key="1">
    <source>
        <dbReference type="EMBL" id="PWS28685.1"/>
    </source>
</evidence>
<protein>
    <submittedName>
        <fullName evidence="1">Uncharacterized protein</fullName>
    </submittedName>
</protein>
<reference evidence="1 2" key="1">
    <citation type="submission" date="2018-05" db="EMBL/GenBank/DDBJ databases">
        <title>Pedobacter paludis sp. nov., isolated from wetland soil.</title>
        <authorList>
            <person name="Zhang Y."/>
            <person name="Wang G."/>
        </authorList>
    </citation>
    <scope>NUCLEOTIDE SEQUENCE [LARGE SCALE GENOMIC DNA]</scope>
    <source>
        <strain evidence="1 2">KCTC22721</strain>
    </source>
</reference>
<evidence type="ECO:0000313" key="2">
    <source>
        <dbReference type="Proteomes" id="UP000245379"/>
    </source>
</evidence>
<organism evidence="1 2">
    <name type="scientific">Pedobacter yonginense</name>
    <dbReference type="NCBI Taxonomy" id="651869"/>
    <lineage>
        <taxon>Bacteria</taxon>
        <taxon>Pseudomonadati</taxon>
        <taxon>Bacteroidota</taxon>
        <taxon>Sphingobacteriia</taxon>
        <taxon>Sphingobacteriales</taxon>
        <taxon>Sphingobacteriaceae</taxon>
        <taxon>Pedobacter</taxon>
    </lineage>
</organism>
<dbReference type="EMBL" id="QGNZ01000001">
    <property type="protein sequence ID" value="PWS28685.1"/>
    <property type="molecule type" value="Genomic_DNA"/>
</dbReference>
<keyword evidence="2" id="KW-1185">Reference proteome</keyword>
<name>A0A317EQM6_9SPHI</name>
<proteinExistence type="predicted"/>
<sequence>MGILIGGYTKARGQSVDTLVTHIKKLQATVQNRRLNISEMTAGAVHLTPVGILGKGGGQGKPPILIDDVVLYPNYAEFRAYAAVLLPGAKEPLYFATVKPVQLSYSGGILGTARIDLVSDTKVNMMGKEAELTVLKGKSYLEFDCKGFKRAGLGVSVNMPKKLVPEDANGNQLPDQRVKGYFAVEFSDLNDILASISIDPFQVRGSKGITITVTDAIIDLSDTNNAANMAFPKDYEKDYLNGVDPALWRGFYIRNFSVKLPEEIKDRSKSGRREFQAKNVLIDSHGFSGEVIAKNLISLENGDLGGWNYSIDSVYVNFRANQLIGAGLAGGLNIPISGDTKKLAYKAIFKPGEEYLFNVATAEDMSFDIFKAANVKISKGSFIEVALREKKFEALANLSGSLSIGVNLSGDKDDKKDGNKFSTGSIGFEQLVISTKAPFIHSGTFSLDVTVNIGTFKASISKLKIIKKNDNRGLGFDLMIGLLNEKDSKNGFSADASLMILGKVEVGEDERQRYKYLKTEFNRVHIKVDQGTFHLEGELNYFKEQPVFGSGFRGSLTAGLTVGSFKIDLSATTLFGNTGKTKYWYADAVAEFQPGITIAAPMEIYGFAGGLYYGVKQKPGDGGPLAIVNSQTGLAYLPDENAGLGVRAAVMFGLVKKKDVFNGNVGFEIAFNRGGGLSRAMLMGNANFLQPMSLEVTATLKVGSMEFSKTGTVGGPLELANKTSAFDAINKRGQLSASIFIDYDVDNSSLFASFKVYVNLYAGAIKGVNAGGLAGEAALYFAPHTWYVHLGTPSQPIGLEILWLAKTKSYFMVGKDLPGSPPPPANVSEILGGKDMDYMRDLNALKSGLGIAFGSSLGFDTGNLQFLIFYARFAAGAGFDVMLKDYGRSAHCEGESGPIGIGGWYANGQVYAFVQGKIGIRIRLFRRMRTFDIIDIGVAAALQAKLPNPTWIHGAVGGYYRLLGGLIKGRCKFEFTVGKECKIVGASPFADANIQVIADVSPKNTDKDVDVFAVPQAVFNMAIGKSFNIEGNGLFRARMEKFTVTSGGAELAGKESWNDDRTVIAYTTDEVLPPLKEVTVSVRVSFEENKGGAWVPFLNDGVPYVEVRNNTFTTGTAPDNIPLSNVAYSYPLINQLNYYQNEAKEGYIKLLRGQSYLFDNTGDYQQTGRVIPEEGKTADFEVNYANKQINYALPKLSNNKGYEFGIVAVPKNTDNSVDRNVKSDDQSVVSEGESDLTVSTKKIEGTLSNAEERNIYSMNFRTSIYDTFSEKIDRGTNVYSFTWALSNGVHEMGYVFNTKEQFDDYEMNDEQPNNLIKMEADLTGNSWYDTHIRPLLYDNSLDITWRNPEKLGLPPLKAMYLRNENLITGLKYVAGQSATPGKVALIYNLPLYISGDYYQTQSNIVNAYAMGRTLNISEMMRTIVTTPFTPVRKGPYAFKVSYVLPGINKTTTVKQLVINNKIGQ</sequence>
<gene>
    <name evidence="1" type="ORF">DHW03_02225</name>
</gene>
<comment type="caution">
    <text evidence="1">The sequence shown here is derived from an EMBL/GenBank/DDBJ whole genome shotgun (WGS) entry which is preliminary data.</text>
</comment>
<accession>A0A317EQM6</accession>
<dbReference type="Proteomes" id="UP000245379">
    <property type="component" value="Unassembled WGS sequence"/>
</dbReference>